<accession>A0A837KNL5</accession>
<evidence type="ECO:0000256" key="1">
    <source>
        <dbReference type="SAM" id="Phobius"/>
    </source>
</evidence>
<dbReference type="InterPro" id="IPR040680">
    <property type="entry name" value="DUF5643"/>
</dbReference>
<proteinExistence type="predicted"/>
<evidence type="ECO:0000313" key="7">
    <source>
        <dbReference type="Proteomes" id="UP000319498"/>
    </source>
</evidence>
<evidence type="ECO:0000313" key="5">
    <source>
        <dbReference type="EMBL" id="KLH99104.1"/>
    </source>
</evidence>
<evidence type="ECO:0000259" key="2">
    <source>
        <dbReference type="Pfam" id="PF13786"/>
    </source>
</evidence>
<dbReference type="EMBL" id="LDCN01000003">
    <property type="protein sequence ID" value="KLH99104.1"/>
    <property type="molecule type" value="Genomic_DNA"/>
</dbReference>
<keyword evidence="1" id="KW-1133">Transmembrane helix</keyword>
<dbReference type="InterPro" id="IPR025436">
    <property type="entry name" value="DUF4179"/>
</dbReference>
<dbReference type="Proteomes" id="UP000319498">
    <property type="component" value="Unassembled WGS sequence"/>
</dbReference>
<keyword evidence="1" id="KW-0812">Transmembrane</keyword>
<dbReference type="Pfam" id="PF13786">
    <property type="entry name" value="DUF4179"/>
    <property type="match status" value="1"/>
</dbReference>
<dbReference type="AlphaFoldDB" id="A0A837KNL5"/>
<dbReference type="Pfam" id="PF18705">
    <property type="entry name" value="DUF5643"/>
    <property type="match status" value="1"/>
</dbReference>
<feature type="domain" description="DUF5643" evidence="3">
    <location>
        <begin position="258"/>
        <end position="387"/>
    </location>
</feature>
<dbReference type="Proteomes" id="UP000035218">
    <property type="component" value="Unassembled WGS sequence"/>
</dbReference>
<dbReference type="GeneID" id="87585664"/>
<evidence type="ECO:0008006" key="8">
    <source>
        <dbReference type="Google" id="ProtNLM"/>
    </source>
</evidence>
<dbReference type="OrthoDB" id="2656278at2"/>
<comment type="caution">
    <text evidence="5">The sequence shown here is derived from an EMBL/GenBank/DDBJ whole genome shotgun (WGS) entry which is preliminary data.</text>
</comment>
<reference evidence="5 6" key="1">
    <citation type="submission" date="2015-05" db="EMBL/GenBank/DDBJ databases">
        <title>Genome sequencing project for genomic taxonomy and phylogenomics of Bacillus-like bacteria.</title>
        <authorList>
            <person name="Liu B."/>
            <person name="Wang J."/>
            <person name="Zhu Y."/>
            <person name="Liu G."/>
            <person name="Chen Q."/>
            <person name="Chen Z."/>
            <person name="Lan J."/>
            <person name="Che J."/>
            <person name="Ge C."/>
            <person name="Shi H."/>
            <person name="Pan Z."/>
            <person name="Liu X."/>
        </authorList>
    </citation>
    <scope>NUCLEOTIDE SEQUENCE [LARGE SCALE GENOMIC DNA]</scope>
    <source>
        <strain evidence="5 6">DSM 9885</strain>
    </source>
</reference>
<keyword evidence="1" id="KW-0472">Membrane</keyword>
<feature type="transmembrane region" description="Helical" evidence="1">
    <location>
        <begin position="54"/>
        <end position="74"/>
    </location>
</feature>
<protein>
    <recommendedName>
        <fullName evidence="8">DUF4179 domain-containing protein</fullName>
    </recommendedName>
</protein>
<dbReference type="RefSeq" id="WP_047069882.1">
    <property type="nucleotide sequence ID" value="NZ_BJOL01000005.1"/>
</dbReference>
<dbReference type="EMBL" id="BJOL01000005">
    <property type="protein sequence ID" value="GED56885.1"/>
    <property type="molecule type" value="Genomic_DNA"/>
</dbReference>
<evidence type="ECO:0000313" key="4">
    <source>
        <dbReference type="EMBL" id="GED56885.1"/>
    </source>
</evidence>
<reference evidence="4 7" key="2">
    <citation type="submission" date="2019-06" db="EMBL/GenBank/DDBJ databases">
        <title>Whole genome shotgun sequence of Brevibacillus formosus NBRC 15716.</title>
        <authorList>
            <person name="Hosoyama A."/>
            <person name="Uohara A."/>
            <person name="Ohji S."/>
            <person name="Ichikawa N."/>
        </authorList>
    </citation>
    <scope>NUCLEOTIDE SEQUENCE [LARGE SCALE GENOMIC DNA]</scope>
    <source>
        <strain evidence="4 7">NBRC 15716</strain>
    </source>
</reference>
<evidence type="ECO:0000259" key="3">
    <source>
        <dbReference type="Pfam" id="PF18705"/>
    </source>
</evidence>
<feature type="domain" description="DUF4179" evidence="2">
    <location>
        <begin position="52"/>
        <end position="137"/>
    </location>
</feature>
<evidence type="ECO:0000313" key="6">
    <source>
        <dbReference type="Proteomes" id="UP000035218"/>
    </source>
</evidence>
<dbReference type="Gene3D" id="2.60.40.1630">
    <property type="entry name" value="bacillus anthracis domain"/>
    <property type="match status" value="1"/>
</dbReference>
<organism evidence="5 6">
    <name type="scientific">Brevibacillus formosus</name>
    <dbReference type="NCBI Taxonomy" id="54913"/>
    <lineage>
        <taxon>Bacteria</taxon>
        <taxon>Bacillati</taxon>
        <taxon>Bacillota</taxon>
        <taxon>Bacilli</taxon>
        <taxon>Bacillales</taxon>
        <taxon>Paenibacillaceae</taxon>
        <taxon>Brevibacillus</taxon>
    </lineage>
</organism>
<gene>
    <name evidence="5" type="ORF">AA984_11330</name>
    <name evidence="4" type="ORF">BFO01nite_10170</name>
</gene>
<sequence length="408" mass="44926">MKKLLVRTETPELENIRDIIQTIEMPVNSFSNEIIGRLEAGAIKKNKSPFMKKAAIATFSAATVGVFVIGSSFFSPVMAESLKKIGVVNSIFKLAGDMGLRTADEKGLATKVNQSDTHDGITLSIPEVINDGTRFAMAVYRDAPNMTSYLNGMKVNEDGTATSESESAKGTIQQVELLFNGKPLHATNDTLARRIKPVIAPGADKNSAILMFSDLSNNGLGDSALPNDFDITIRLTLSKVKEPFNIKIPVKKNTKDNIVLSTAMTKEFEHLRITLEKAELTPITTRLAIAVDGTSEDIPKKYRADKGLVNKTNLQSKFPGLDYDLIDDQGNPVGKVSGFGHDEIREGYAYYDLTYEPFKEIPKSITLKPYIYVLKDKSKSSGEFLYDNNGQPVKAYIKELEMTIPILK</sequence>
<name>A0A837KNL5_9BACL</name>
<keyword evidence="7" id="KW-1185">Reference proteome</keyword>